<dbReference type="AlphaFoldDB" id="A0A839QN02"/>
<proteinExistence type="predicted"/>
<feature type="region of interest" description="Disordered" evidence="1">
    <location>
        <begin position="1"/>
        <end position="26"/>
    </location>
</feature>
<sequence length="203" mass="20951">MGFSAASDGTFYASGHPGPGTDLPDPLGLMKSIDGGESWAPLSLQGVSDFHALSVTREQIIGYDGNLRSTTDGQKWADIGPLAPTPYALVGNPKNTVVLATTEEGVWRSTNSGKTWSAPGGGPQLLTAAFADLMTVVGVTPEGSVYLSLDAGASWAALGAKVEQPAAIGAAALAGGRLSIWMAMERGLVKFSYDGTTFTEETR</sequence>
<gene>
    <name evidence="2" type="ORF">E9229_003901</name>
</gene>
<evidence type="ECO:0000313" key="2">
    <source>
        <dbReference type="EMBL" id="MBB2997629.1"/>
    </source>
</evidence>
<dbReference type="Gene3D" id="2.130.10.10">
    <property type="entry name" value="YVTN repeat-like/Quinoprotein amine dehydrogenase"/>
    <property type="match status" value="1"/>
</dbReference>
<dbReference type="InterPro" id="IPR015943">
    <property type="entry name" value="WD40/YVTN_repeat-like_dom_sf"/>
</dbReference>
<keyword evidence="3" id="KW-1185">Reference proteome</keyword>
<accession>A0A839QN02</accession>
<dbReference type="EMBL" id="JACHVS010000005">
    <property type="protein sequence ID" value="MBB2997629.1"/>
    <property type="molecule type" value="Genomic_DNA"/>
</dbReference>
<name>A0A839QN02_9MICC</name>
<evidence type="ECO:0000313" key="3">
    <source>
        <dbReference type="Proteomes" id="UP000523000"/>
    </source>
</evidence>
<feature type="compositionally biased region" description="Low complexity" evidence="1">
    <location>
        <begin position="15"/>
        <end position="26"/>
    </location>
</feature>
<comment type="caution">
    <text evidence="2">The sequence shown here is derived from an EMBL/GenBank/DDBJ whole genome shotgun (WGS) entry which is preliminary data.</text>
</comment>
<organism evidence="2 3">
    <name type="scientific">Paeniglutamicibacter cryotolerans</name>
    <dbReference type="NCBI Taxonomy" id="670079"/>
    <lineage>
        <taxon>Bacteria</taxon>
        <taxon>Bacillati</taxon>
        <taxon>Actinomycetota</taxon>
        <taxon>Actinomycetes</taxon>
        <taxon>Micrococcales</taxon>
        <taxon>Micrococcaceae</taxon>
        <taxon>Paeniglutamicibacter</taxon>
    </lineage>
</organism>
<evidence type="ECO:0000256" key="1">
    <source>
        <dbReference type="SAM" id="MobiDB-lite"/>
    </source>
</evidence>
<dbReference type="InterPro" id="IPR054817">
    <property type="entry name" value="Glycosyl_F510_1955-like"/>
</dbReference>
<dbReference type="SUPFAM" id="SSF110296">
    <property type="entry name" value="Oligoxyloglucan reducing end-specific cellobiohydrolase"/>
    <property type="match status" value="1"/>
</dbReference>
<dbReference type="NCBIfam" id="NF045728">
    <property type="entry name" value="glycosyl_F510_1955"/>
    <property type="match status" value="1"/>
</dbReference>
<dbReference type="Proteomes" id="UP000523000">
    <property type="component" value="Unassembled WGS sequence"/>
</dbReference>
<protein>
    <submittedName>
        <fullName evidence="2">Photosystem II stability/assembly factor-like uncharacterized protein</fullName>
    </submittedName>
</protein>
<reference evidence="2 3" key="1">
    <citation type="submission" date="2020-08" db="EMBL/GenBank/DDBJ databases">
        <title>Sequencing the genomes of 1000 actinobacteria strains.</title>
        <authorList>
            <person name="Klenk H.-P."/>
        </authorList>
    </citation>
    <scope>NUCLEOTIDE SEQUENCE [LARGE SCALE GENOMIC DNA]</scope>
    <source>
        <strain evidence="2 3">DSM 22826</strain>
    </source>
</reference>